<name>A0A814TM51_9BILA</name>
<gene>
    <name evidence="1" type="ORF">OXX778_LOCUS23571</name>
</gene>
<evidence type="ECO:0000313" key="2">
    <source>
        <dbReference type="Proteomes" id="UP000663879"/>
    </source>
</evidence>
<dbReference type="AlphaFoldDB" id="A0A814TM51"/>
<organism evidence="1 2">
    <name type="scientific">Brachionus calyciflorus</name>
    <dbReference type="NCBI Taxonomy" id="104777"/>
    <lineage>
        <taxon>Eukaryota</taxon>
        <taxon>Metazoa</taxon>
        <taxon>Spiralia</taxon>
        <taxon>Gnathifera</taxon>
        <taxon>Rotifera</taxon>
        <taxon>Eurotatoria</taxon>
        <taxon>Monogononta</taxon>
        <taxon>Pseudotrocha</taxon>
        <taxon>Ploima</taxon>
        <taxon>Brachionidae</taxon>
        <taxon>Brachionus</taxon>
    </lineage>
</organism>
<dbReference type="OrthoDB" id="6500128at2759"/>
<proteinExistence type="predicted"/>
<reference evidence="1" key="1">
    <citation type="submission" date="2021-02" db="EMBL/GenBank/DDBJ databases">
        <authorList>
            <person name="Nowell W R."/>
        </authorList>
    </citation>
    <scope>NUCLEOTIDE SEQUENCE</scope>
    <source>
        <strain evidence="1">Ploen Becks lab</strain>
    </source>
</reference>
<dbReference type="Proteomes" id="UP000663879">
    <property type="component" value="Unassembled WGS sequence"/>
</dbReference>
<accession>A0A814TM51</accession>
<evidence type="ECO:0000313" key="1">
    <source>
        <dbReference type="EMBL" id="CAF1159998.1"/>
    </source>
</evidence>
<protein>
    <submittedName>
        <fullName evidence="1">Uncharacterized protein</fullName>
    </submittedName>
</protein>
<sequence>MTLFACIFAIIAKGDISPGTIGMSITFALNISGMMRYAVKCAADL</sequence>
<feature type="non-terminal residue" evidence="1">
    <location>
        <position position="1"/>
    </location>
</feature>
<keyword evidence="2" id="KW-1185">Reference proteome</keyword>
<dbReference type="EMBL" id="CAJNOC010013986">
    <property type="protein sequence ID" value="CAF1159998.1"/>
    <property type="molecule type" value="Genomic_DNA"/>
</dbReference>
<comment type="caution">
    <text evidence="1">The sequence shown here is derived from an EMBL/GenBank/DDBJ whole genome shotgun (WGS) entry which is preliminary data.</text>
</comment>